<feature type="compositionally biased region" description="Low complexity" evidence="1">
    <location>
        <begin position="345"/>
        <end position="355"/>
    </location>
</feature>
<feature type="region of interest" description="Disordered" evidence="1">
    <location>
        <begin position="300"/>
        <end position="398"/>
    </location>
</feature>
<feature type="compositionally biased region" description="Basic and acidic residues" evidence="1">
    <location>
        <begin position="141"/>
        <end position="153"/>
    </location>
</feature>
<feature type="domain" description="Myb-like" evidence="2">
    <location>
        <begin position="201"/>
        <end position="266"/>
    </location>
</feature>
<evidence type="ECO:0000313" key="3">
    <source>
        <dbReference type="EMBL" id="VEN52894.1"/>
    </source>
</evidence>
<keyword evidence="4" id="KW-1185">Reference proteome</keyword>
<dbReference type="OrthoDB" id="6781579at2759"/>
<name>A0A653D0K8_CALMS</name>
<dbReference type="InterPro" id="IPR001005">
    <property type="entry name" value="SANT/Myb"/>
</dbReference>
<reference evidence="3 4" key="1">
    <citation type="submission" date="2019-01" db="EMBL/GenBank/DDBJ databases">
        <authorList>
            <person name="Sayadi A."/>
        </authorList>
    </citation>
    <scope>NUCLEOTIDE SEQUENCE [LARGE SCALE GENOMIC DNA]</scope>
</reference>
<evidence type="ECO:0000256" key="1">
    <source>
        <dbReference type="SAM" id="MobiDB-lite"/>
    </source>
</evidence>
<dbReference type="PROSITE" id="PS50090">
    <property type="entry name" value="MYB_LIKE"/>
    <property type="match status" value="1"/>
</dbReference>
<feature type="compositionally biased region" description="Basic and acidic residues" evidence="1">
    <location>
        <begin position="332"/>
        <end position="341"/>
    </location>
</feature>
<protein>
    <recommendedName>
        <fullName evidence="2">Myb-like domain-containing protein</fullName>
    </recommendedName>
</protein>
<evidence type="ECO:0000313" key="4">
    <source>
        <dbReference type="Proteomes" id="UP000410492"/>
    </source>
</evidence>
<feature type="compositionally biased region" description="Basic residues" evidence="1">
    <location>
        <begin position="166"/>
        <end position="186"/>
    </location>
</feature>
<accession>A0A653D0K8</accession>
<feature type="compositionally biased region" description="Polar residues" evidence="1">
    <location>
        <begin position="313"/>
        <end position="331"/>
    </location>
</feature>
<sequence>MDILTIEIDSDTDFSDGNNDYRDPAAEATAPLSPAKIWTDFEKNAFFKSVKVEFGAMLNNNENISNPWKTIIERLHKSQYSMYSLKELLKVWRKIRMDAHLHENNNAMFGTPLDIEVNRLIKLLHTIKEAKRTSKLTSAKSVERLEDKHDSKPKNTCKSKPAAPEKKKRKKRPLTLSKVKKDKKPKLALPPLDPNRLEEDKEGAEKTEWSEKEQRDLVSIVETTGNEVFKPDVPKQFWSNVRTKMIEKGHNERSVGALYYKWNRLLESAKLAWADQKAKNSLDQAVIEFLTELIKSNVKKPYGPEENDGISASRPSSLSGEILKDSQQSELHSVDQNKSDKMLISNKSSVNNENSELYKTIQENKQENVENEVVEQETEDDGSESEDEYVSAADILKM</sequence>
<organism evidence="3 4">
    <name type="scientific">Callosobruchus maculatus</name>
    <name type="common">Southern cowpea weevil</name>
    <name type="synonym">Pulse bruchid</name>
    <dbReference type="NCBI Taxonomy" id="64391"/>
    <lineage>
        <taxon>Eukaryota</taxon>
        <taxon>Metazoa</taxon>
        <taxon>Ecdysozoa</taxon>
        <taxon>Arthropoda</taxon>
        <taxon>Hexapoda</taxon>
        <taxon>Insecta</taxon>
        <taxon>Pterygota</taxon>
        <taxon>Neoptera</taxon>
        <taxon>Endopterygota</taxon>
        <taxon>Coleoptera</taxon>
        <taxon>Polyphaga</taxon>
        <taxon>Cucujiformia</taxon>
        <taxon>Chrysomeloidea</taxon>
        <taxon>Chrysomelidae</taxon>
        <taxon>Bruchinae</taxon>
        <taxon>Bruchini</taxon>
        <taxon>Callosobruchus</taxon>
    </lineage>
</organism>
<dbReference type="EMBL" id="CAACVG010009321">
    <property type="protein sequence ID" value="VEN52894.1"/>
    <property type="molecule type" value="Genomic_DNA"/>
</dbReference>
<gene>
    <name evidence="3" type="ORF">CALMAC_LOCUS12866</name>
</gene>
<feature type="region of interest" description="Disordered" evidence="1">
    <location>
        <begin position="138"/>
        <end position="213"/>
    </location>
</feature>
<feature type="compositionally biased region" description="Basic and acidic residues" evidence="1">
    <location>
        <begin position="195"/>
        <end position="213"/>
    </location>
</feature>
<dbReference type="AlphaFoldDB" id="A0A653D0K8"/>
<dbReference type="Proteomes" id="UP000410492">
    <property type="component" value="Unassembled WGS sequence"/>
</dbReference>
<evidence type="ECO:0000259" key="2">
    <source>
        <dbReference type="PROSITE" id="PS50090"/>
    </source>
</evidence>
<feature type="compositionally biased region" description="Acidic residues" evidence="1">
    <location>
        <begin position="369"/>
        <end position="389"/>
    </location>
</feature>
<proteinExistence type="predicted"/>